<keyword evidence="1" id="KW-0472">Membrane</keyword>
<keyword evidence="3" id="KW-1185">Reference proteome</keyword>
<reference evidence="2 3" key="1">
    <citation type="journal article" date="2024" name="BMC Biol.">
        <title>Comparative genomics of Ascetosporea gives new insight into the evolutionary basis for animal parasitism in Rhizaria.</title>
        <authorList>
            <person name="Hiltunen Thoren M."/>
            <person name="Onut-Brannstrom I."/>
            <person name="Alfjorden A."/>
            <person name="Peckova H."/>
            <person name="Swords F."/>
            <person name="Hooper C."/>
            <person name="Holzer A.S."/>
            <person name="Bass D."/>
            <person name="Burki F."/>
        </authorList>
    </citation>
    <scope>NUCLEOTIDE SEQUENCE [LARGE SCALE GENOMIC DNA]</scope>
    <source>
        <strain evidence="2">20-A016</strain>
    </source>
</reference>
<gene>
    <name evidence="2" type="ORF">MHBO_002203</name>
</gene>
<keyword evidence="1" id="KW-1133">Transmembrane helix</keyword>
<protein>
    <submittedName>
        <fullName evidence="2">Uncharacterized protein</fullName>
    </submittedName>
</protein>
<organism evidence="2 3">
    <name type="scientific">Bonamia ostreae</name>
    <dbReference type="NCBI Taxonomy" id="126728"/>
    <lineage>
        <taxon>Eukaryota</taxon>
        <taxon>Sar</taxon>
        <taxon>Rhizaria</taxon>
        <taxon>Endomyxa</taxon>
        <taxon>Ascetosporea</taxon>
        <taxon>Haplosporida</taxon>
        <taxon>Bonamia</taxon>
    </lineage>
</organism>
<sequence>MDTRILTRIDIIQQINCSMNPFGKYLLKTKIIGYLNITANLALMTGVAAGFGYFATKITVHNTNRKSVIKAKSESEMEYTIKRNQFLAQKQKEIQREVYLRKKREERAKIN</sequence>
<comment type="caution">
    <text evidence="2">The sequence shown here is derived from an EMBL/GenBank/DDBJ whole genome shotgun (WGS) entry which is preliminary data.</text>
</comment>
<evidence type="ECO:0000313" key="2">
    <source>
        <dbReference type="EMBL" id="MES1920541.1"/>
    </source>
</evidence>
<accession>A0ABV2ALJ0</accession>
<proteinExistence type="predicted"/>
<feature type="transmembrane region" description="Helical" evidence="1">
    <location>
        <begin position="31"/>
        <end position="56"/>
    </location>
</feature>
<dbReference type="Proteomes" id="UP001439008">
    <property type="component" value="Unassembled WGS sequence"/>
</dbReference>
<keyword evidence="1" id="KW-0812">Transmembrane</keyword>
<name>A0ABV2ALJ0_9EUKA</name>
<evidence type="ECO:0000256" key="1">
    <source>
        <dbReference type="SAM" id="Phobius"/>
    </source>
</evidence>
<evidence type="ECO:0000313" key="3">
    <source>
        <dbReference type="Proteomes" id="UP001439008"/>
    </source>
</evidence>
<dbReference type="EMBL" id="JBDODL010000727">
    <property type="protein sequence ID" value="MES1920541.1"/>
    <property type="molecule type" value="Genomic_DNA"/>
</dbReference>